<keyword evidence="4" id="KW-1185">Reference proteome</keyword>
<dbReference type="GO" id="GO:0008237">
    <property type="term" value="F:metallopeptidase activity"/>
    <property type="evidence" value="ECO:0007669"/>
    <property type="project" value="UniProtKB-KW"/>
</dbReference>
<evidence type="ECO:0000256" key="1">
    <source>
        <dbReference type="SAM" id="Phobius"/>
    </source>
</evidence>
<keyword evidence="3" id="KW-0645">Protease</keyword>
<gene>
    <name evidence="3" type="ORF">P9989_19010</name>
</gene>
<name>A0ABY8J6K2_9BACI</name>
<evidence type="ECO:0000259" key="2">
    <source>
        <dbReference type="Pfam" id="PF02517"/>
    </source>
</evidence>
<keyword evidence="3" id="KW-0482">Metalloprotease</keyword>
<dbReference type="EMBL" id="CP121671">
    <property type="protein sequence ID" value="WFT77049.1"/>
    <property type="molecule type" value="Genomic_DNA"/>
</dbReference>
<evidence type="ECO:0000313" key="3">
    <source>
        <dbReference type="EMBL" id="WFT77049.1"/>
    </source>
</evidence>
<proteinExistence type="predicted"/>
<organism evidence="3 4">
    <name type="scientific">Halobacillus naozhouensis</name>
    <dbReference type="NCBI Taxonomy" id="554880"/>
    <lineage>
        <taxon>Bacteria</taxon>
        <taxon>Bacillati</taxon>
        <taxon>Bacillota</taxon>
        <taxon>Bacilli</taxon>
        <taxon>Bacillales</taxon>
        <taxon>Bacillaceae</taxon>
        <taxon>Halobacillus</taxon>
    </lineage>
</organism>
<feature type="transmembrane region" description="Helical" evidence="1">
    <location>
        <begin position="39"/>
        <end position="59"/>
    </location>
</feature>
<keyword evidence="3" id="KW-0378">Hydrolase</keyword>
<keyword evidence="1" id="KW-0472">Membrane</keyword>
<dbReference type="Pfam" id="PF02517">
    <property type="entry name" value="Rce1-like"/>
    <property type="match status" value="1"/>
</dbReference>
<sequence>MVVSSIIFMIVHIPTWNVLPIAFITGLVTSWVYEKTHSILPAIIIHGVFNGIALILTVLG</sequence>
<feature type="domain" description="CAAX prenyl protease 2/Lysostaphin resistance protein A-like" evidence="2">
    <location>
        <begin position="1"/>
        <end position="51"/>
    </location>
</feature>
<reference evidence="3 4" key="1">
    <citation type="submission" date="2023-04" db="EMBL/GenBank/DDBJ databases">
        <title>Genome sequence of Halobacillus naozhouensis KACC 21980.</title>
        <authorList>
            <person name="Kim S."/>
            <person name="Heo J."/>
            <person name="Kwon S.-W."/>
        </authorList>
    </citation>
    <scope>NUCLEOTIDE SEQUENCE [LARGE SCALE GENOMIC DNA]</scope>
    <source>
        <strain evidence="3 4">KCTC 13234</strain>
    </source>
</reference>
<dbReference type="EC" id="3.4.-.-" evidence="3"/>
<protein>
    <submittedName>
        <fullName evidence="3">CPBP family intramembrane metalloprotease</fullName>
        <ecNumber evidence="3">3.4.-.-</ecNumber>
    </submittedName>
</protein>
<dbReference type="RefSeq" id="WP_283078985.1">
    <property type="nucleotide sequence ID" value="NZ_CP121671.1"/>
</dbReference>
<evidence type="ECO:0000313" key="4">
    <source>
        <dbReference type="Proteomes" id="UP001221597"/>
    </source>
</evidence>
<keyword evidence="1" id="KW-1133">Transmembrane helix</keyword>
<keyword evidence="1" id="KW-0812">Transmembrane</keyword>
<feature type="transmembrane region" description="Helical" evidence="1">
    <location>
        <begin position="7"/>
        <end position="33"/>
    </location>
</feature>
<accession>A0ABY8J6K2</accession>
<dbReference type="Proteomes" id="UP001221597">
    <property type="component" value="Chromosome"/>
</dbReference>
<dbReference type="InterPro" id="IPR003675">
    <property type="entry name" value="Rce1/LyrA-like_dom"/>
</dbReference>